<dbReference type="AlphaFoldDB" id="A0A9P9E859"/>
<evidence type="ECO:0000256" key="9">
    <source>
        <dbReference type="ARBA" id="ARBA00023002"/>
    </source>
</evidence>
<dbReference type="Proteomes" id="UP000700596">
    <property type="component" value="Unassembled WGS sequence"/>
</dbReference>
<dbReference type="PANTHER" id="PTHR46206">
    <property type="entry name" value="CYTOCHROME P450"/>
    <property type="match status" value="1"/>
</dbReference>
<evidence type="ECO:0000256" key="10">
    <source>
        <dbReference type="ARBA" id="ARBA00023004"/>
    </source>
</evidence>
<evidence type="ECO:0000256" key="2">
    <source>
        <dbReference type="ARBA" id="ARBA00004370"/>
    </source>
</evidence>
<gene>
    <name evidence="15" type="ORF">B0J11DRAFT_522022</name>
</gene>
<comment type="similarity">
    <text evidence="4">Belongs to the cytochrome P450 family.</text>
</comment>
<evidence type="ECO:0000256" key="3">
    <source>
        <dbReference type="ARBA" id="ARBA00004685"/>
    </source>
</evidence>
<evidence type="ECO:0000256" key="4">
    <source>
        <dbReference type="ARBA" id="ARBA00010617"/>
    </source>
</evidence>
<dbReference type="GO" id="GO:0020037">
    <property type="term" value="F:heme binding"/>
    <property type="evidence" value="ECO:0007669"/>
    <property type="project" value="InterPro"/>
</dbReference>
<dbReference type="PANTHER" id="PTHR46206:SF5">
    <property type="entry name" value="P450, PUTATIVE (EUROFUNG)-RELATED"/>
    <property type="match status" value="1"/>
</dbReference>
<dbReference type="PRINTS" id="PR00465">
    <property type="entry name" value="EP450IV"/>
</dbReference>
<evidence type="ECO:0000256" key="5">
    <source>
        <dbReference type="ARBA" id="ARBA00022617"/>
    </source>
</evidence>
<protein>
    <submittedName>
        <fullName evidence="15">Cytochrome P450</fullName>
    </submittedName>
</protein>
<comment type="pathway">
    <text evidence="3">Mycotoxin biosynthesis.</text>
</comment>
<dbReference type="InterPro" id="IPR036396">
    <property type="entry name" value="Cyt_P450_sf"/>
</dbReference>
<dbReference type="EMBL" id="JAGMWT010000003">
    <property type="protein sequence ID" value="KAH7132577.1"/>
    <property type="molecule type" value="Genomic_DNA"/>
</dbReference>
<comment type="caution">
    <text evidence="15">The sequence shown here is derived from an EMBL/GenBank/DDBJ whole genome shotgun (WGS) entry which is preliminary data.</text>
</comment>
<keyword evidence="10 13" id="KW-0408">Iron</keyword>
<evidence type="ECO:0000256" key="7">
    <source>
        <dbReference type="ARBA" id="ARBA00022723"/>
    </source>
</evidence>
<dbReference type="Gene3D" id="1.10.630.10">
    <property type="entry name" value="Cytochrome P450"/>
    <property type="match status" value="1"/>
</dbReference>
<dbReference type="GO" id="GO:0005506">
    <property type="term" value="F:iron ion binding"/>
    <property type="evidence" value="ECO:0007669"/>
    <property type="project" value="InterPro"/>
</dbReference>
<feature type="region of interest" description="Disordered" evidence="14">
    <location>
        <begin position="317"/>
        <end position="350"/>
    </location>
</feature>
<dbReference type="CDD" id="cd11041">
    <property type="entry name" value="CYP503A1-like"/>
    <property type="match status" value="1"/>
</dbReference>
<dbReference type="OrthoDB" id="1844152at2759"/>
<keyword evidence="12" id="KW-0472">Membrane</keyword>
<evidence type="ECO:0000256" key="6">
    <source>
        <dbReference type="ARBA" id="ARBA00022692"/>
    </source>
</evidence>
<reference evidence="15" key="1">
    <citation type="journal article" date="2021" name="Nat. Commun.">
        <title>Genetic determinants of endophytism in the Arabidopsis root mycobiome.</title>
        <authorList>
            <person name="Mesny F."/>
            <person name="Miyauchi S."/>
            <person name="Thiergart T."/>
            <person name="Pickel B."/>
            <person name="Atanasova L."/>
            <person name="Karlsson M."/>
            <person name="Huettel B."/>
            <person name="Barry K.W."/>
            <person name="Haridas S."/>
            <person name="Chen C."/>
            <person name="Bauer D."/>
            <person name="Andreopoulos W."/>
            <person name="Pangilinan J."/>
            <person name="LaButti K."/>
            <person name="Riley R."/>
            <person name="Lipzen A."/>
            <person name="Clum A."/>
            <person name="Drula E."/>
            <person name="Henrissat B."/>
            <person name="Kohler A."/>
            <person name="Grigoriev I.V."/>
            <person name="Martin F.M."/>
            <person name="Hacquard S."/>
        </authorList>
    </citation>
    <scope>NUCLEOTIDE SEQUENCE</scope>
    <source>
        <strain evidence="15">MPI-CAGE-CH-0243</strain>
    </source>
</reference>
<feature type="binding site" description="axial binding residue" evidence="13">
    <location>
        <position position="525"/>
    </location>
    <ligand>
        <name>heme</name>
        <dbReference type="ChEBI" id="CHEBI:30413"/>
    </ligand>
    <ligandPart>
        <name>Fe</name>
        <dbReference type="ChEBI" id="CHEBI:18248"/>
    </ligandPart>
</feature>
<evidence type="ECO:0000256" key="13">
    <source>
        <dbReference type="PIRSR" id="PIRSR602403-1"/>
    </source>
</evidence>
<comment type="subcellular location">
    <subcellularLocation>
        <location evidence="2">Membrane</location>
    </subcellularLocation>
</comment>
<keyword evidence="16" id="KW-1185">Reference proteome</keyword>
<organism evidence="15 16">
    <name type="scientific">Dendryphion nanum</name>
    <dbReference type="NCBI Taxonomy" id="256645"/>
    <lineage>
        <taxon>Eukaryota</taxon>
        <taxon>Fungi</taxon>
        <taxon>Dikarya</taxon>
        <taxon>Ascomycota</taxon>
        <taxon>Pezizomycotina</taxon>
        <taxon>Dothideomycetes</taxon>
        <taxon>Pleosporomycetidae</taxon>
        <taxon>Pleosporales</taxon>
        <taxon>Torulaceae</taxon>
        <taxon>Dendryphion</taxon>
    </lineage>
</organism>
<sequence>MRNHMPERVVECFSIQEPVEFSHLSPVTAPCNLCRFESCGLRTLPKMLQEYVQQLPPQSIAFAALCILYYVVTQAWGYSEKSSLTSSKTRTFRQWIQAYMFLFQGSSMIEERYMKANGQPFTMHTPGNLNFMITSSQHIQELDKAPRHKLSLHAVAKEFLQPKQTMHGFEWKDQRGIEGTGFVRAIKSLLTAHIPYLMPRLSTVINKQILEETKIAPITIQGYSRVPLFAAVKRIITRTNCAVFFPSELSDNPEFVKAALDFPEDVYLAAELIRILPGGIGPFAARMATKGHQSTTIMHKFIHDVVRKRLEKAKISGNMGQESGVRDTVDSSSTCQSNATPSNEEQPNDGIQWLINTTPPSESWSTDRLVGEIMAIWYGSLHTLAIATTYALVDLFSHPEIIPPLRAELSSPSAVAEFESTGEGLPMLDSFLKESARLSAFESTAIRRQALEDYTFFDGIKVPKGSWICVPHRAMMRDERHFPNATQFDGLRFYRPNASKSEQDAARLSNRTEKWMVWGAGRITCPGRVYAVAVLKLVLREVLCKYDCELEPIKGSRSAQWRSALIPRAGITLRLKARDAA</sequence>
<keyword evidence="9" id="KW-0560">Oxidoreductase</keyword>
<evidence type="ECO:0000313" key="16">
    <source>
        <dbReference type="Proteomes" id="UP000700596"/>
    </source>
</evidence>
<dbReference type="GO" id="GO:0016705">
    <property type="term" value="F:oxidoreductase activity, acting on paired donors, with incorporation or reduction of molecular oxygen"/>
    <property type="evidence" value="ECO:0007669"/>
    <property type="project" value="InterPro"/>
</dbReference>
<dbReference type="SUPFAM" id="SSF48264">
    <property type="entry name" value="Cytochrome P450"/>
    <property type="match status" value="1"/>
</dbReference>
<evidence type="ECO:0000256" key="14">
    <source>
        <dbReference type="SAM" id="MobiDB-lite"/>
    </source>
</evidence>
<feature type="compositionally biased region" description="Polar residues" evidence="14">
    <location>
        <begin position="330"/>
        <end position="345"/>
    </location>
</feature>
<dbReference type="InterPro" id="IPR001128">
    <property type="entry name" value="Cyt_P450"/>
</dbReference>
<accession>A0A9P9E859</accession>
<evidence type="ECO:0000256" key="11">
    <source>
        <dbReference type="ARBA" id="ARBA00023033"/>
    </source>
</evidence>
<dbReference type="InterPro" id="IPR002403">
    <property type="entry name" value="Cyt_P450_E_grp-IV"/>
</dbReference>
<evidence type="ECO:0000256" key="12">
    <source>
        <dbReference type="ARBA" id="ARBA00023136"/>
    </source>
</evidence>
<evidence type="ECO:0000256" key="8">
    <source>
        <dbReference type="ARBA" id="ARBA00022989"/>
    </source>
</evidence>
<evidence type="ECO:0000256" key="1">
    <source>
        <dbReference type="ARBA" id="ARBA00001971"/>
    </source>
</evidence>
<comment type="cofactor">
    <cofactor evidence="1 13">
        <name>heme</name>
        <dbReference type="ChEBI" id="CHEBI:30413"/>
    </cofactor>
</comment>
<keyword evidence="8" id="KW-1133">Transmembrane helix</keyword>
<keyword evidence="7 13" id="KW-0479">Metal-binding</keyword>
<dbReference type="GO" id="GO:0004497">
    <property type="term" value="F:monooxygenase activity"/>
    <property type="evidence" value="ECO:0007669"/>
    <property type="project" value="UniProtKB-KW"/>
</dbReference>
<proteinExistence type="inferred from homology"/>
<name>A0A9P9E859_9PLEO</name>
<evidence type="ECO:0000313" key="15">
    <source>
        <dbReference type="EMBL" id="KAH7132577.1"/>
    </source>
</evidence>
<keyword evidence="6" id="KW-0812">Transmembrane</keyword>
<dbReference type="GO" id="GO:0016020">
    <property type="term" value="C:membrane"/>
    <property type="evidence" value="ECO:0007669"/>
    <property type="project" value="UniProtKB-SubCell"/>
</dbReference>
<dbReference type="Pfam" id="PF00067">
    <property type="entry name" value="p450"/>
    <property type="match status" value="1"/>
</dbReference>
<keyword evidence="11" id="KW-0503">Monooxygenase</keyword>
<keyword evidence="5 13" id="KW-0349">Heme</keyword>